<dbReference type="PANTHER" id="PTHR28080">
    <property type="entry name" value="PEROXISOMAL BIOGENESIS FACTOR 3"/>
    <property type="match status" value="1"/>
</dbReference>
<evidence type="ECO:0000256" key="4">
    <source>
        <dbReference type="ARBA" id="ARBA00025338"/>
    </source>
</evidence>
<comment type="subunit">
    <text evidence="1">Interacts with PEX19.</text>
</comment>
<dbReference type="InterPro" id="IPR006966">
    <property type="entry name" value="Peroxin-3"/>
</dbReference>
<dbReference type="OrthoDB" id="45930at2759"/>
<evidence type="ECO:0000313" key="6">
    <source>
        <dbReference type="EnsemblMetazoa" id="CLYHEMP020978.1"/>
    </source>
</evidence>
<dbReference type="GeneID" id="136798694"/>
<dbReference type="PANTHER" id="PTHR28080:SF1">
    <property type="entry name" value="PEROXISOMAL BIOGENESIS FACTOR 3"/>
    <property type="match status" value="1"/>
</dbReference>
<evidence type="ECO:0000256" key="1">
    <source>
        <dbReference type="ARBA" id="ARBA00011494"/>
    </source>
</evidence>
<keyword evidence="3" id="KW-0962">Peroxisome biogenesis</keyword>
<keyword evidence="7" id="KW-1185">Reference proteome</keyword>
<protein>
    <recommendedName>
        <fullName evidence="2">Peroxisomal biogenesis factor 3</fullName>
    </recommendedName>
    <alternativeName>
        <fullName evidence="5">Peroxisomal assembly protein PEX3</fullName>
    </alternativeName>
</protein>
<evidence type="ECO:0000256" key="3">
    <source>
        <dbReference type="ARBA" id="ARBA00022593"/>
    </source>
</evidence>
<dbReference type="Proteomes" id="UP000594262">
    <property type="component" value="Unplaced"/>
</dbReference>
<evidence type="ECO:0000256" key="5">
    <source>
        <dbReference type="ARBA" id="ARBA00029630"/>
    </source>
</evidence>
<evidence type="ECO:0000256" key="2">
    <source>
        <dbReference type="ARBA" id="ARBA00014294"/>
    </source>
</evidence>
<dbReference type="GO" id="GO:0030674">
    <property type="term" value="F:protein-macromolecule adaptor activity"/>
    <property type="evidence" value="ECO:0007669"/>
    <property type="project" value="TreeGrafter"/>
</dbReference>
<sequence>MFNYLKGFYQRHKKKIITTGVLAVGTYAISKYVQWKYEEWEKEKVKEFTSFTKKQYHFESNQRTCTMTFFSFLPEMRNTIAEHLDTETLLEALRSKPSNKLEIWEQLKILSITRVICSVICSVTLLVILKVQLNVVGGYIFVQTSEKDESTLSSEMSETQLNYMNNVRHFVLQCIPNLIQDCLKLVQAKFQDLSLKEKLSHQRLRELLDEVMSELKGDATKEKHHLSKYMIDENFPKNEQTDEMYKKMTTETISLFESKDCSMVLNQCLDSSFDYVMDSLLDHFLGNEDPEAVVSLDNCVKSSFYKQIELPIAKIIPLLNRQLDEIFRADSNGMLDVLFSQPHLRDFSSNIYEAFSKKYD</sequence>
<organism evidence="6 7">
    <name type="scientific">Clytia hemisphaerica</name>
    <dbReference type="NCBI Taxonomy" id="252671"/>
    <lineage>
        <taxon>Eukaryota</taxon>
        <taxon>Metazoa</taxon>
        <taxon>Cnidaria</taxon>
        <taxon>Hydrozoa</taxon>
        <taxon>Hydroidolina</taxon>
        <taxon>Leptothecata</taxon>
        <taxon>Obeliida</taxon>
        <taxon>Clytiidae</taxon>
        <taxon>Clytia</taxon>
    </lineage>
</organism>
<comment type="function">
    <text evidence="4">Involved in peroxisome biosynthesis and integrity. Assembles membrane vesicles before the matrix proteins are translocated. As a docking factor for PEX19, is necessary for the import of peroxisomal membrane proteins in the peroxisomes.</text>
</comment>
<dbReference type="RefSeq" id="XP_066911451.1">
    <property type="nucleotide sequence ID" value="XM_067055350.1"/>
</dbReference>
<evidence type="ECO:0000313" key="7">
    <source>
        <dbReference type="Proteomes" id="UP000594262"/>
    </source>
</evidence>
<reference evidence="6" key="1">
    <citation type="submission" date="2021-01" db="UniProtKB">
        <authorList>
            <consortium name="EnsemblMetazoa"/>
        </authorList>
    </citation>
    <scope>IDENTIFICATION</scope>
</reference>
<name>A0A7M5XC35_9CNID</name>
<dbReference type="GO" id="GO:0005778">
    <property type="term" value="C:peroxisomal membrane"/>
    <property type="evidence" value="ECO:0007669"/>
    <property type="project" value="InterPro"/>
</dbReference>
<proteinExistence type="predicted"/>
<dbReference type="Pfam" id="PF04882">
    <property type="entry name" value="Peroxin-3"/>
    <property type="match status" value="2"/>
</dbReference>
<dbReference type="GO" id="GO:0045046">
    <property type="term" value="P:protein import into peroxisome membrane"/>
    <property type="evidence" value="ECO:0007669"/>
    <property type="project" value="TreeGrafter"/>
</dbReference>
<accession>A0A7M5XC35</accession>
<dbReference type="AlphaFoldDB" id="A0A7M5XC35"/>
<dbReference type="EnsemblMetazoa" id="CLYHEMT020978.1">
    <property type="protein sequence ID" value="CLYHEMP020978.1"/>
    <property type="gene ID" value="CLYHEMG020978"/>
</dbReference>